<organism evidence="3 4">
    <name type="scientific">Cryomorpha ignava</name>
    <dbReference type="NCBI Taxonomy" id="101383"/>
    <lineage>
        <taxon>Bacteria</taxon>
        <taxon>Pseudomonadati</taxon>
        <taxon>Bacteroidota</taxon>
        <taxon>Flavobacteriia</taxon>
        <taxon>Flavobacteriales</taxon>
        <taxon>Cryomorphaceae</taxon>
        <taxon>Cryomorpha</taxon>
    </lineage>
</organism>
<feature type="coiled-coil region" evidence="1">
    <location>
        <begin position="49"/>
        <end position="104"/>
    </location>
</feature>
<evidence type="ECO:0000313" key="3">
    <source>
        <dbReference type="EMBL" id="NEN22049.1"/>
    </source>
</evidence>
<keyword evidence="1" id="KW-0175">Coiled coil</keyword>
<feature type="coiled-coil region" evidence="1">
    <location>
        <begin position="143"/>
        <end position="170"/>
    </location>
</feature>
<protein>
    <recommendedName>
        <fullName evidence="5">Chromosome partitioning protein ParA</fullName>
    </recommendedName>
</protein>
<name>A0A7K3WK89_9FLAO</name>
<gene>
    <name evidence="3" type="ORF">G3O08_00840</name>
</gene>
<keyword evidence="2" id="KW-1133">Transmembrane helix</keyword>
<keyword evidence="2" id="KW-0812">Transmembrane</keyword>
<keyword evidence="2" id="KW-0472">Membrane</keyword>
<keyword evidence="4" id="KW-1185">Reference proteome</keyword>
<sequence length="308" mass="34735">MIEKPVTPEKKDSNKKYLIIIAVLAVLTIVFGILYFTSHTEVVEKTESISSLEIEQLQLKNDLQEMLIQYDTITVNNDRLSAEIMGQQEQIKELLKQMEKHKDDAYIISKLKKEAGTLRDIMKGYLVTIDSLNTMNIDLKKDNQFLAEELSETKTRAQSLETTKKDLEQIVATGSILQANGMTSVGIRVRNNGNQTEVNRANKTELIKTCTEIGENRISPKGKKNIFLRIISPDGVVLDSNDGEDSRFDFNGVSGKYSVKRQIDYENAAMELCIFYTVSAEAELQPGKYIVEMYEAGTLIGKADFDLK</sequence>
<evidence type="ECO:0000256" key="1">
    <source>
        <dbReference type="SAM" id="Coils"/>
    </source>
</evidence>
<dbReference type="AlphaFoldDB" id="A0A7K3WK89"/>
<feature type="transmembrane region" description="Helical" evidence="2">
    <location>
        <begin position="17"/>
        <end position="36"/>
    </location>
</feature>
<accession>A0A7K3WK89</accession>
<dbReference type="RefSeq" id="WP_163282766.1">
    <property type="nucleotide sequence ID" value="NZ_JAAGVY010000001.1"/>
</dbReference>
<evidence type="ECO:0000313" key="4">
    <source>
        <dbReference type="Proteomes" id="UP000486602"/>
    </source>
</evidence>
<proteinExistence type="predicted"/>
<reference evidence="3 4" key="1">
    <citation type="submission" date="2020-02" db="EMBL/GenBank/DDBJ databases">
        <title>Out from the shadows clarifying the taxonomy of the family Cryomorphaceae and related taxa by utilizing the GTDB taxonomic framework.</title>
        <authorList>
            <person name="Bowman J.P."/>
        </authorList>
    </citation>
    <scope>NUCLEOTIDE SEQUENCE [LARGE SCALE GENOMIC DNA]</scope>
    <source>
        <strain evidence="3 4">QSSC 1-22</strain>
    </source>
</reference>
<dbReference type="Proteomes" id="UP000486602">
    <property type="component" value="Unassembled WGS sequence"/>
</dbReference>
<dbReference type="EMBL" id="JAAGVY010000001">
    <property type="protein sequence ID" value="NEN22049.1"/>
    <property type="molecule type" value="Genomic_DNA"/>
</dbReference>
<evidence type="ECO:0000256" key="2">
    <source>
        <dbReference type="SAM" id="Phobius"/>
    </source>
</evidence>
<evidence type="ECO:0008006" key="5">
    <source>
        <dbReference type="Google" id="ProtNLM"/>
    </source>
</evidence>
<comment type="caution">
    <text evidence="3">The sequence shown here is derived from an EMBL/GenBank/DDBJ whole genome shotgun (WGS) entry which is preliminary data.</text>
</comment>